<proteinExistence type="predicted"/>
<feature type="signal peptide" evidence="1">
    <location>
        <begin position="1"/>
        <end position="22"/>
    </location>
</feature>
<comment type="caution">
    <text evidence="2">The sequence shown here is derived from an EMBL/GenBank/DDBJ whole genome shotgun (WGS) entry which is preliminary data.</text>
</comment>
<evidence type="ECO:0000313" key="2">
    <source>
        <dbReference type="EMBL" id="PWN57135.1"/>
    </source>
</evidence>
<protein>
    <submittedName>
        <fullName evidence="2">Uncharacterized protein</fullName>
    </submittedName>
</protein>
<reference evidence="2 3" key="1">
    <citation type="submission" date="2018-05" db="EMBL/GenBank/DDBJ databases">
        <title>Abyssibacter profundi OUC007T gen. nov., sp. nov, a marine bacterium isolated from seawater of the Mariana Trench.</title>
        <authorList>
            <person name="Zhou S."/>
        </authorList>
    </citation>
    <scope>NUCLEOTIDE SEQUENCE [LARGE SCALE GENOMIC DNA]</scope>
    <source>
        <strain evidence="2 3">OUC007</strain>
    </source>
</reference>
<evidence type="ECO:0000313" key="3">
    <source>
        <dbReference type="Proteomes" id="UP000251800"/>
    </source>
</evidence>
<keyword evidence="1" id="KW-0732">Signal</keyword>
<sequence length="138" mass="15158">MTMKWSLAIWLGAGLLMLAGCATGPDPRAVVRSELDQAFAYPGLRAFPGLYEITSVDIVRKHAINDSTYEVEAEVELRLLKDVADWVKTDGVGGLGENGFAAYRRFRNAKAGDRFSQRVTYRLTEADAGWAGQRTDAS</sequence>
<dbReference type="Proteomes" id="UP000251800">
    <property type="component" value="Unassembled WGS sequence"/>
</dbReference>
<evidence type="ECO:0000256" key="1">
    <source>
        <dbReference type="SAM" id="SignalP"/>
    </source>
</evidence>
<dbReference type="AlphaFoldDB" id="A0A363UP02"/>
<gene>
    <name evidence="2" type="ORF">DEH80_04190</name>
</gene>
<dbReference type="EMBL" id="QEQK01000003">
    <property type="protein sequence ID" value="PWN57135.1"/>
    <property type="molecule type" value="Genomic_DNA"/>
</dbReference>
<dbReference type="PROSITE" id="PS51257">
    <property type="entry name" value="PROKAR_LIPOPROTEIN"/>
    <property type="match status" value="1"/>
</dbReference>
<name>A0A363UP02_9GAMM</name>
<feature type="chain" id="PRO_5016643726" evidence="1">
    <location>
        <begin position="23"/>
        <end position="138"/>
    </location>
</feature>
<accession>A0A363UP02</accession>
<keyword evidence="3" id="KW-1185">Reference proteome</keyword>
<organism evidence="2 3">
    <name type="scientific">Abyssibacter profundi</name>
    <dbReference type="NCBI Taxonomy" id="2182787"/>
    <lineage>
        <taxon>Bacteria</taxon>
        <taxon>Pseudomonadati</taxon>
        <taxon>Pseudomonadota</taxon>
        <taxon>Gammaproteobacteria</taxon>
        <taxon>Chromatiales</taxon>
        <taxon>Oceanococcaceae</taxon>
        <taxon>Abyssibacter</taxon>
    </lineage>
</organism>